<dbReference type="GO" id="GO:0102212">
    <property type="term" value="F:unsaturated chondroitin disaccharide hydrolase activity"/>
    <property type="evidence" value="ECO:0007669"/>
    <property type="project" value="UniProtKB-EC"/>
</dbReference>
<dbReference type="InterPro" id="IPR052369">
    <property type="entry name" value="UG_Glycosaminoglycan_Hydrolase"/>
</dbReference>
<dbReference type="InterPro" id="IPR010905">
    <property type="entry name" value="Glyco_hydro_88"/>
</dbReference>
<keyword evidence="4" id="KW-1185">Reference proteome</keyword>
<dbReference type="InterPro" id="IPR012341">
    <property type="entry name" value="6hp_glycosidase-like_sf"/>
</dbReference>
<dbReference type="EMBL" id="JAGGLV010000010">
    <property type="protein sequence ID" value="MBP2113200.1"/>
    <property type="molecule type" value="Genomic_DNA"/>
</dbReference>
<comment type="similarity">
    <text evidence="2">Belongs to the glycosyl hydrolase 88 family.</text>
</comment>
<protein>
    <submittedName>
        <fullName evidence="3">Unsaturated chondroitin disaccharide hydrolase</fullName>
        <ecNumber evidence="3">3.2.1.180</ecNumber>
    </submittedName>
</protein>
<keyword evidence="1 3" id="KW-0378">Hydrolase</keyword>
<dbReference type="EC" id="3.2.1.180" evidence="3"/>
<evidence type="ECO:0000313" key="4">
    <source>
        <dbReference type="Proteomes" id="UP000773462"/>
    </source>
</evidence>
<name>A0ABS4NUV6_9BACL</name>
<dbReference type="InterPro" id="IPR008928">
    <property type="entry name" value="6-hairpin_glycosidase_sf"/>
</dbReference>
<organism evidence="3 4">
    <name type="scientific">Paenibacillus silagei</name>
    <dbReference type="NCBI Taxonomy" id="1670801"/>
    <lineage>
        <taxon>Bacteria</taxon>
        <taxon>Bacillati</taxon>
        <taxon>Bacillota</taxon>
        <taxon>Bacilli</taxon>
        <taxon>Bacillales</taxon>
        <taxon>Paenibacillaceae</taxon>
        <taxon>Paenibacillus</taxon>
    </lineage>
</organism>
<accession>A0ABS4NUV6</accession>
<evidence type="ECO:0000256" key="2">
    <source>
        <dbReference type="ARBA" id="ARBA00038358"/>
    </source>
</evidence>
<dbReference type="Pfam" id="PF07470">
    <property type="entry name" value="Glyco_hydro_88"/>
    <property type="match status" value="1"/>
</dbReference>
<dbReference type="PANTHER" id="PTHR36845">
    <property type="entry name" value="HYDROLASE, PUTATIVE (AFU_ORTHOLOGUE AFUA_7G05090)-RELATED"/>
    <property type="match status" value="1"/>
</dbReference>
<evidence type="ECO:0000313" key="3">
    <source>
        <dbReference type="EMBL" id="MBP2113200.1"/>
    </source>
</evidence>
<reference evidence="3 4" key="1">
    <citation type="submission" date="2021-03" db="EMBL/GenBank/DDBJ databases">
        <title>Genomic Encyclopedia of Type Strains, Phase IV (KMG-IV): sequencing the most valuable type-strain genomes for metagenomic binning, comparative biology and taxonomic classification.</title>
        <authorList>
            <person name="Goeker M."/>
        </authorList>
    </citation>
    <scope>NUCLEOTIDE SEQUENCE [LARGE SCALE GENOMIC DNA]</scope>
    <source>
        <strain evidence="3 4">DSM 101953</strain>
    </source>
</reference>
<keyword evidence="3" id="KW-0326">Glycosidase</keyword>
<sequence>MLEITVSLRNEVIDRAVRQTRRQLDKLASMPLSGEIRLPYVTNNGRYMLEDKWSSGFFIGLLYRLSQLTGDPLYMEEADRWIGGIEPYKKQGDYQDIGFLFYYSYAFGYDLTGKEAYRTIALEAADSLFDSRLPGGYLECNWLPEGKRYAGVDSMMNIRLWLWAYRITGEERYRAAAIESAQITSAALMREDGFTYEYMRMDSLTGAPEQPYNKNAKFSSASVWARGHTWALYGAVQMYVLGHEEEWRTKVERLSAFYLAHVCSDGVPAWDLMLSHQETAMRDASAAAIACSAFYQFAAALSPDDPLRQQFRQEAERVLDVLISAEYAPPGPEHEGLLVHASTPLHVVQAAGESQIWGDYFLLEALYYSLEVGS</sequence>
<dbReference type="Proteomes" id="UP000773462">
    <property type="component" value="Unassembled WGS sequence"/>
</dbReference>
<proteinExistence type="inferred from homology"/>
<dbReference type="SUPFAM" id="SSF48208">
    <property type="entry name" value="Six-hairpin glycosidases"/>
    <property type="match status" value="1"/>
</dbReference>
<dbReference type="PANTHER" id="PTHR36845:SF1">
    <property type="entry name" value="HYDROLASE, PUTATIVE (AFU_ORTHOLOGUE AFUA_7G05090)-RELATED"/>
    <property type="match status" value="1"/>
</dbReference>
<gene>
    <name evidence="3" type="ORF">J2Z70_003359</name>
</gene>
<dbReference type="Gene3D" id="1.50.10.10">
    <property type="match status" value="1"/>
</dbReference>
<comment type="caution">
    <text evidence="3">The sequence shown here is derived from an EMBL/GenBank/DDBJ whole genome shotgun (WGS) entry which is preliminary data.</text>
</comment>
<evidence type="ECO:0000256" key="1">
    <source>
        <dbReference type="ARBA" id="ARBA00022801"/>
    </source>
</evidence>